<accession>A0A511BUW1</accession>
<dbReference type="GO" id="GO:0016746">
    <property type="term" value="F:acyltransferase activity"/>
    <property type="evidence" value="ECO:0007669"/>
    <property type="project" value="InterPro"/>
</dbReference>
<reference evidence="2 3" key="1">
    <citation type="submission" date="2019-07" db="EMBL/GenBank/DDBJ databases">
        <title>Whole genome shotgun sequence of Swaminathania salitolerans NBRC 104436.</title>
        <authorList>
            <person name="Hosoyama A."/>
            <person name="Uohara A."/>
            <person name="Ohji S."/>
            <person name="Ichikawa N."/>
        </authorList>
    </citation>
    <scope>NUCLEOTIDE SEQUENCE [LARGE SCALE GENOMIC DNA]</scope>
    <source>
        <strain evidence="2 3">NBRC 104436</strain>
    </source>
</reference>
<organism evidence="2 3">
    <name type="scientific">Swaminathania salitolerans</name>
    <dbReference type="NCBI Taxonomy" id="182838"/>
    <lineage>
        <taxon>Bacteria</taxon>
        <taxon>Pseudomonadati</taxon>
        <taxon>Pseudomonadota</taxon>
        <taxon>Alphaproteobacteria</taxon>
        <taxon>Acetobacterales</taxon>
        <taxon>Acetobacteraceae</taxon>
        <taxon>Swaminathania</taxon>
    </lineage>
</organism>
<comment type="caution">
    <text evidence="2">The sequence shown here is derived from an EMBL/GenBank/DDBJ whole genome shotgun (WGS) entry which is preliminary data.</text>
</comment>
<evidence type="ECO:0000313" key="3">
    <source>
        <dbReference type="Proteomes" id="UP000321405"/>
    </source>
</evidence>
<evidence type="ECO:0000259" key="1">
    <source>
        <dbReference type="SMART" id="SM00563"/>
    </source>
</evidence>
<keyword evidence="3" id="KW-1185">Reference proteome</keyword>
<feature type="domain" description="Phospholipid/glycerol acyltransferase" evidence="1">
    <location>
        <begin position="49"/>
        <end position="167"/>
    </location>
</feature>
<dbReference type="InterPro" id="IPR002123">
    <property type="entry name" value="Plipid/glycerol_acylTrfase"/>
</dbReference>
<dbReference type="AlphaFoldDB" id="A0A511BUW1"/>
<evidence type="ECO:0000313" key="2">
    <source>
        <dbReference type="EMBL" id="GEL01758.1"/>
    </source>
</evidence>
<dbReference type="Proteomes" id="UP000321405">
    <property type="component" value="Unassembled WGS sequence"/>
</dbReference>
<dbReference type="SUPFAM" id="SSF69593">
    <property type="entry name" value="Glycerol-3-phosphate (1)-acyltransferase"/>
    <property type="match status" value="1"/>
</dbReference>
<sequence>MPGDLTRAYGRSPFLSARVAQALASRVRSRFASLLVAGAIPRPGAGQGVLLYTNHPSWWDPAVFATLQTKLFKDRPGFGPIEARALSTYPFLNRAGFIGLDPKEPASIRRFLQEARSILKRGGVFWITAQGRFADVRERPLAIRPGVAHLAASCRTALIVPVALEYVSGAGSRSEIAVLFGTPLEAGEGLRPSSLTATLEAALEETMDLLAERVVAGEFSGFEAVFGRRDERDDGPGGVYALFRRLITGLTSVGRRGHRNAQT</sequence>
<dbReference type="EMBL" id="BJVC01000002">
    <property type="protein sequence ID" value="GEL01758.1"/>
    <property type="molecule type" value="Genomic_DNA"/>
</dbReference>
<dbReference type="Pfam" id="PF01553">
    <property type="entry name" value="Acyltransferase"/>
    <property type="match status" value="1"/>
</dbReference>
<protein>
    <recommendedName>
        <fullName evidence="1">Phospholipid/glycerol acyltransferase domain-containing protein</fullName>
    </recommendedName>
</protein>
<proteinExistence type="predicted"/>
<gene>
    <name evidence="2" type="ORF">SSA02_09210</name>
</gene>
<dbReference type="CDD" id="cd06551">
    <property type="entry name" value="LPLAT"/>
    <property type="match status" value="1"/>
</dbReference>
<name>A0A511BUW1_9PROT</name>
<dbReference type="SMART" id="SM00563">
    <property type="entry name" value="PlsC"/>
    <property type="match status" value="1"/>
</dbReference>